<dbReference type="EMBL" id="CM045869">
    <property type="protein sequence ID" value="KAI7954656.1"/>
    <property type="molecule type" value="Genomic_DNA"/>
</dbReference>
<gene>
    <name evidence="1" type="ORF">MJO28_005056</name>
</gene>
<proteinExistence type="predicted"/>
<evidence type="ECO:0000313" key="2">
    <source>
        <dbReference type="Proteomes" id="UP001060170"/>
    </source>
</evidence>
<organism evidence="1 2">
    <name type="scientific">Puccinia striiformis f. sp. tritici</name>
    <dbReference type="NCBI Taxonomy" id="168172"/>
    <lineage>
        <taxon>Eukaryota</taxon>
        <taxon>Fungi</taxon>
        <taxon>Dikarya</taxon>
        <taxon>Basidiomycota</taxon>
        <taxon>Pucciniomycotina</taxon>
        <taxon>Pucciniomycetes</taxon>
        <taxon>Pucciniales</taxon>
        <taxon>Pucciniaceae</taxon>
        <taxon>Puccinia</taxon>
    </lineage>
</organism>
<dbReference type="Proteomes" id="UP001060170">
    <property type="component" value="Chromosome 5"/>
</dbReference>
<accession>A0ACC0EML3</accession>
<protein>
    <submittedName>
        <fullName evidence="1">Uncharacterized protein</fullName>
    </submittedName>
</protein>
<reference evidence="1 2" key="3">
    <citation type="journal article" date="2022" name="Microbiol. Spectr.">
        <title>Folding features and dynamics of 3D genome architecture in plant fungal pathogens.</title>
        <authorList>
            <person name="Xia C."/>
        </authorList>
    </citation>
    <scope>NUCLEOTIDE SEQUENCE [LARGE SCALE GENOMIC DNA]</scope>
    <source>
        <strain evidence="1 2">93-210</strain>
    </source>
</reference>
<name>A0ACC0EML3_9BASI</name>
<keyword evidence="2" id="KW-1185">Reference proteome</keyword>
<comment type="caution">
    <text evidence="1">The sequence shown here is derived from an EMBL/GenBank/DDBJ whole genome shotgun (WGS) entry which is preliminary data.</text>
</comment>
<reference evidence="2" key="1">
    <citation type="journal article" date="2018" name="BMC Genomics">
        <title>Genomic insights into host adaptation between the wheat stripe rust pathogen (Puccinia striiformis f. sp. tritici) and the barley stripe rust pathogen (Puccinia striiformis f. sp. hordei).</title>
        <authorList>
            <person name="Xia C."/>
            <person name="Wang M."/>
            <person name="Yin C."/>
            <person name="Cornejo O.E."/>
            <person name="Hulbert S.H."/>
            <person name="Chen X."/>
        </authorList>
    </citation>
    <scope>NUCLEOTIDE SEQUENCE [LARGE SCALE GENOMIC DNA]</scope>
    <source>
        <strain evidence="2">93-210</strain>
    </source>
</reference>
<evidence type="ECO:0000313" key="1">
    <source>
        <dbReference type="EMBL" id="KAI7954656.1"/>
    </source>
</evidence>
<sequence>MLMMMQKSAEQTNMWMMEERKRAEDTRVEDCWDAEAKAALKGEICNEQQLLMKQERKDALEQAHQDRKAADDRAALAEQVRKGECQDAIEACREDTRRYWATQLK</sequence>
<reference evidence="2" key="2">
    <citation type="journal article" date="2018" name="Mol. Plant Microbe Interact.">
        <title>Genome sequence resources for the wheat stripe rust pathogen (Puccinia striiformis f. sp. tritici) and the barley stripe rust pathogen (Puccinia striiformis f. sp. hordei).</title>
        <authorList>
            <person name="Xia C."/>
            <person name="Wang M."/>
            <person name="Yin C."/>
            <person name="Cornejo O.E."/>
            <person name="Hulbert S.H."/>
            <person name="Chen X."/>
        </authorList>
    </citation>
    <scope>NUCLEOTIDE SEQUENCE [LARGE SCALE GENOMIC DNA]</scope>
    <source>
        <strain evidence="2">93-210</strain>
    </source>
</reference>